<evidence type="ECO:0000256" key="19">
    <source>
        <dbReference type="ARBA" id="ARBA00047847"/>
    </source>
</evidence>
<name>A0A0K0FFW5_STRVS</name>
<dbReference type="EC" id="2.4.2.26" evidence="6"/>
<dbReference type="GO" id="GO:0046872">
    <property type="term" value="F:metal ion binding"/>
    <property type="evidence" value="ECO:0007669"/>
    <property type="project" value="UniProtKB-KW"/>
</dbReference>
<dbReference type="AlphaFoldDB" id="A0A0K0FFW5"/>
<dbReference type="Pfam" id="PF02485">
    <property type="entry name" value="Branch"/>
    <property type="match status" value="1"/>
</dbReference>
<keyword evidence="11" id="KW-0256">Endoplasmic reticulum</keyword>
<keyword evidence="9 20" id="KW-0812">Transmembrane</keyword>
<feature type="transmembrane region" description="Helical" evidence="20">
    <location>
        <begin position="7"/>
        <end position="28"/>
    </location>
</feature>
<dbReference type="Proteomes" id="UP000035680">
    <property type="component" value="Unassembled WGS sequence"/>
</dbReference>
<comment type="pathway">
    <text evidence="4">Glycan metabolism; heparan sulfate biosynthesis.</text>
</comment>
<comment type="pathway">
    <text evidence="3">Glycan metabolism; chondroitin sulfate biosynthesis.</text>
</comment>
<dbReference type="GO" id="GO:0030158">
    <property type="term" value="F:protein xylosyltransferase activity"/>
    <property type="evidence" value="ECO:0007669"/>
    <property type="project" value="UniProtKB-EC"/>
</dbReference>
<evidence type="ECO:0000256" key="4">
    <source>
        <dbReference type="ARBA" id="ARBA00005093"/>
    </source>
</evidence>
<evidence type="ECO:0000256" key="5">
    <source>
        <dbReference type="ARBA" id="ARBA00010195"/>
    </source>
</evidence>
<dbReference type="InterPro" id="IPR003406">
    <property type="entry name" value="Glyco_trans_14"/>
</dbReference>
<evidence type="ECO:0000256" key="13">
    <source>
        <dbReference type="ARBA" id="ARBA00022989"/>
    </source>
</evidence>
<dbReference type="SMART" id="SM00321">
    <property type="entry name" value="WSC"/>
    <property type="match status" value="1"/>
</dbReference>
<evidence type="ECO:0000256" key="8">
    <source>
        <dbReference type="ARBA" id="ARBA00022679"/>
    </source>
</evidence>
<evidence type="ECO:0000313" key="23">
    <source>
        <dbReference type="WBParaSite" id="SVE_0776100.1"/>
    </source>
</evidence>
<dbReference type="PROSITE" id="PS51212">
    <property type="entry name" value="WSC"/>
    <property type="match status" value="1"/>
</dbReference>
<keyword evidence="22" id="KW-1185">Reference proteome</keyword>
<dbReference type="PANTHER" id="PTHR46025">
    <property type="entry name" value="XYLOSYLTRANSFERASE OXT"/>
    <property type="match status" value="1"/>
</dbReference>
<keyword evidence="13 20" id="KW-1133">Transmembrane helix</keyword>
<dbReference type="GO" id="GO:0015012">
    <property type="term" value="P:heparan sulfate proteoglycan biosynthetic process"/>
    <property type="evidence" value="ECO:0007669"/>
    <property type="project" value="UniProtKB-UniPathway"/>
</dbReference>
<comment type="catalytic activity">
    <reaction evidence="19">
        <text>UDP-alpha-D-xylose + L-seryl-[protein] = 3-O-(beta-D-xylosyl)-L-seryl-[protein] + UDP + H(+)</text>
        <dbReference type="Rhea" id="RHEA:50192"/>
        <dbReference type="Rhea" id="RHEA-COMP:9863"/>
        <dbReference type="Rhea" id="RHEA-COMP:12567"/>
        <dbReference type="ChEBI" id="CHEBI:15378"/>
        <dbReference type="ChEBI" id="CHEBI:29999"/>
        <dbReference type="ChEBI" id="CHEBI:57632"/>
        <dbReference type="ChEBI" id="CHEBI:58223"/>
        <dbReference type="ChEBI" id="CHEBI:132085"/>
        <dbReference type="EC" id="2.4.2.26"/>
    </reaction>
</comment>
<evidence type="ECO:0000256" key="20">
    <source>
        <dbReference type="SAM" id="Phobius"/>
    </source>
</evidence>
<proteinExistence type="inferred from homology"/>
<protein>
    <recommendedName>
        <fullName evidence="6">protein xylosyltransferase</fullName>
        <ecNumber evidence="6">2.4.2.26</ecNumber>
    </recommendedName>
    <alternativeName>
        <fullName evidence="18">Peptide O-xylosyltransferase</fullName>
    </alternativeName>
</protein>
<comment type="similarity">
    <text evidence="5">Belongs to the glycosyltransferase 14 family. XylT subfamily.</text>
</comment>
<keyword evidence="17" id="KW-0325">Glycoprotein</keyword>
<evidence type="ECO:0000256" key="12">
    <source>
        <dbReference type="ARBA" id="ARBA00022968"/>
    </source>
</evidence>
<evidence type="ECO:0000259" key="21">
    <source>
        <dbReference type="PROSITE" id="PS51212"/>
    </source>
</evidence>
<reference evidence="23" key="2">
    <citation type="submission" date="2015-08" db="UniProtKB">
        <authorList>
            <consortium name="WormBaseParasite"/>
        </authorList>
    </citation>
    <scope>IDENTIFICATION</scope>
</reference>
<dbReference type="PANTHER" id="PTHR46025:SF3">
    <property type="entry name" value="XYLOSYLTRANSFERASE OXT"/>
    <property type="match status" value="1"/>
</dbReference>
<keyword evidence="7" id="KW-0328">Glycosyltransferase</keyword>
<reference evidence="22" key="1">
    <citation type="submission" date="2014-07" db="EMBL/GenBank/DDBJ databases">
        <authorList>
            <person name="Martin A.A"/>
            <person name="De Silva N."/>
        </authorList>
    </citation>
    <scope>NUCLEOTIDE SEQUENCE</scope>
</reference>
<keyword evidence="10" id="KW-0479">Metal-binding</keyword>
<dbReference type="GO" id="GO:0000139">
    <property type="term" value="C:Golgi membrane"/>
    <property type="evidence" value="ECO:0007669"/>
    <property type="project" value="UniProtKB-SubCell"/>
</dbReference>
<evidence type="ECO:0000256" key="18">
    <source>
        <dbReference type="ARBA" id="ARBA00042865"/>
    </source>
</evidence>
<dbReference type="UniPathway" id="UPA00756"/>
<dbReference type="UniPathway" id="UPA00755"/>
<evidence type="ECO:0000256" key="16">
    <source>
        <dbReference type="ARBA" id="ARBA00023157"/>
    </source>
</evidence>
<dbReference type="GO" id="GO:0005789">
    <property type="term" value="C:endoplasmic reticulum membrane"/>
    <property type="evidence" value="ECO:0007669"/>
    <property type="project" value="UniProtKB-SubCell"/>
</dbReference>
<evidence type="ECO:0000256" key="9">
    <source>
        <dbReference type="ARBA" id="ARBA00022692"/>
    </source>
</evidence>
<evidence type="ECO:0000256" key="10">
    <source>
        <dbReference type="ARBA" id="ARBA00022723"/>
    </source>
</evidence>
<keyword evidence="16" id="KW-1015">Disulfide bond</keyword>
<evidence type="ECO:0000256" key="14">
    <source>
        <dbReference type="ARBA" id="ARBA00023034"/>
    </source>
</evidence>
<accession>A0A0K0FFW5</accession>
<sequence length="788" mass="91889">MSLTFFKYGLLTAILFCFVLNLLFIYFIQSPSTDLDSFNNNWCSNLNNSLANSTLKRLKTETCRRKVLDFICRQKVPSIIHNTCPFFDATLKGSYLGCYKDLRNKRVLPSYDIVLPKTNSPKRCINTCLQGGYIYAGVEYKKECFCGDEIDFNNPLLERIPDANCQKYPCPHPNENLFCGGFEAIAIYTTGMKKHQRSYPVYIEETNNNKNSDVKILFLLQLNGRNDRQVQRMLKSVYHPNHYYIVHVDKRQKYMYEKMKSLEKLLPNFIVSDKRWSTIWGGASLLTMYLELVESQLTKDWDFVINMSESDFLVIPLEELEIQLSSNKGISFISSHGSNSGKFIRKQGFHFKFMECEERMWRIEERDTFPDNLYIDGGSDWIVIHRDFILYALSNESLPRDLRNIFQTVLLPLESFFHTLGYNSRFCTKIKSRNLRLTYWKRKQGCRCAKLKKTVDWCGCSPLVFRNTDTNFIQYSMVKRKATYFARKFDDFVDIRAINFAEKQALKNRHNINDIILQNHQSYNSSWVNLYSANCDGENELVNTWANVLMESSNECRFINVTDIHAFKNDSISEPNLVITITAKCSNKITKLEILVTYLQHKTLNNNFIIDNFLLINAQFGLNLDLKEEIFRDTTNLLPKTGTAYILISWEDQLKNISYTDRKSSPPIYLEWYDGKEILIASQNVSSYDSIFYNQYSLLELDTLPNTTSGSWKLTIKDSINGKKAGTISFPVFDLSENNNNHYLIEKFYKPLDICYGEDCKNFSWSTIFPNPKSDINIGYDKKLNWIV</sequence>
<dbReference type="InterPro" id="IPR043538">
    <property type="entry name" value="XYLT"/>
</dbReference>
<keyword evidence="8" id="KW-0808">Transferase</keyword>
<evidence type="ECO:0000256" key="11">
    <source>
        <dbReference type="ARBA" id="ARBA00022824"/>
    </source>
</evidence>
<feature type="domain" description="WSC" evidence="21">
    <location>
        <begin position="92"/>
        <end position="191"/>
    </location>
</feature>
<evidence type="ECO:0000256" key="6">
    <source>
        <dbReference type="ARBA" id="ARBA00011972"/>
    </source>
</evidence>
<evidence type="ECO:0000256" key="7">
    <source>
        <dbReference type="ARBA" id="ARBA00022676"/>
    </source>
</evidence>
<dbReference type="STRING" id="75913.A0A0K0FFW5"/>
<evidence type="ECO:0000256" key="2">
    <source>
        <dbReference type="ARBA" id="ARBA00004648"/>
    </source>
</evidence>
<comment type="subcellular location">
    <subcellularLocation>
        <location evidence="2">Endoplasmic reticulum membrane</location>
        <topology evidence="2">Single-pass type II membrane protein</topology>
    </subcellularLocation>
    <subcellularLocation>
        <location evidence="1">Golgi apparatus membrane</location>
        <topology evidence="1">Single-pass type II membrane protein</topology>
    </subcellularLocation>
</comment>
<evidence type="ECO:0000256" key="1">
    <source>
        <dbReference type="ARBA" id="ARBA00004323"/>
    </source>
</evidence>
<keyword evidence="12" id="KW-0735">Signal-anchor</keyword>
<organism evidence="22 23">
    <name type="scientific">Strongyloides venezuelensis</name>
    <name type="common">Threadworm</name>
    <dbReference type="NCBI Taxonomy" id="75913"/>
    <lineage>
        <taxon>Eukaryota</taxon>
        <taxon>Metazoa</taxon>
        <taxon>Ecdysozoa</taxon>
        <taxon>Nematoda</taxon>
        <taxon>Chromadorea</taxon>
        <taxon>Rhabditida</taxon>
        <taxon>Tylenchina</taxon>
        <taxon>Panagrolaimomorpha</taxon>
        <taxon>Strongyloidoidea</taxon>
        <taxon>Strongyloididae</taxon>
        <taxon>Strongyloides</taxon>
    </lineage>
</organism>
<dbReference type="Pfam" id="PF01822">
    <property type="entry name" value="WSC"/>
    <property type="match status" value="1"/>
</dbReference>
<dbReference type="InterPro" id="IPR002889">
    <property type="entry name" value="WSC_carb-bd"/>
</dbReference>
<evidence type="ECO:0000256" key="3">
    <source>
        <dbReference type="ARBA" id="ARBA00004840"/>
    </source>
</evidence>
<keyword evidence="14" id="KW-0333">Golgi apparatus</keyword>
<dbReference type="GO" id="GO:0050650">
    <property type="term" value="P:chondroitin sulfate proteoglycan biosynthetic process"/>
    <property type="evidence" value="ECO:0007669"/>
    <property type="project" value="TreeGrafter"/>
</dbReference>
<evidence type="ECO:0000256" key="15">
    <source>
        <dbReference type="ARBA" id="ARBA00023136"/>
    </source>
</evidence>
<keyword evidence="15 20" id="KW-0472">Membrane</keyword>
<dbReference type="WBParaSite" id="SVE_0776100.1">
    <property type="protein sequence ID" value="SVE_0776100.1"/>
    <property type="gene ID" value="SVE_0776100"/>
</dbReference>
<evidence type="ECO:0000313" key="22">
    <source>
        <dbReference type="Proteomes" id="UP000035680"/>
    </source>
</evidence>
<evidence type="ECO:0000256" key="17">
    <source>
        <dbReference type="ARBA" id="ARBA00023180"/>
    </source>
</evidence>